<name>A0ABY1VN39_9ACTO</name>
<dbReference type="EMBL" id="UAPQ01000007">
    <property type="protein sequence ID" value="SPT53520.1"/>
    <property type="molecule type" value="Genomic_DNA"/>
</dbReference>
<evidence type="ECO:0000313" key="3">
    <source>
        <dbReference type="Proteomes" id="UP000250006"/>
    </source>
</evidence>
<keyword evidence="1" id="KW-0812">Transmembrane</keyword>
<evidence type="ECO:0000256" key="1">
    <source>
        <dbReference type="SAM" id="Phobius"/>
    </source>
</evidence>
<feature type="transmembrane region" description="Helical" evidence="1">
    <location>
        <begin position="209"/>
        <end position="232"/>
    </location>
</feature>
<evidence type="ECO:0000313" key="2">
    <source>
        <dbReference type="EMBL" id="SPT53520.1"/>
    </source>
</evidence>
<accession>A0ABY1VN39</accession>
<protein>
    <recommendedName>
        <fullName evidence="4">DUF3618 domain-containing protein</fullName>
    </recommendedName>
</protein>
<proteinExistence type="predicted"/>
<evidence type="ECO:0008006" key="4">
    <source>
        <dbReference type="Google" id="ProtNLM"/>
    </source>
</evidence>
<keyword evidence="1" id="KW-1133">Transmembrane helix</keyword>
<keyword evidence="1" id="KW-0472">Membrane</keyword>
<dbReference type="Proteomes" id="UP000250006">
    <property type="component" value="Unassembled WGS sequence"/>
</dbReference>
<keyword evidence="3" id="KW-1185">Reference proteome</keyword>
<gene>
    <name evidence="2" type="ORF">NCTC11535_01189</name>
</gene>
<dbReference type="RefSeq" id="WP_111836483.1">
    <property type="nucleotide sequence ID" value="NZ_UAPQ01000007.1"/>
</dbReference>
<comment type="caution">
    <text evidence="2">The sequence shown here is derived from an EMBL/GenBank/DDBJ whole genome shotgun (WGS) entry which is preliminary data.</text>
</comment>
<organism evidence="2 3">
    <name type="scientific">Actinomyces bovis</name>
    <dbReference type="NCBI Taxonomy" id="1658"/>
    <lineage>
        <taxon>Bacteria</taxon>
        <taxon>Bacillati</taxon>
        <taxon>Actinomycetota</taxon>
        <taxon>Actinomycetes</taxon>
        <taxon>Actinomycetales</taxon>
        <taxon>Actinomycetaceae</taxon>
        <taxon>Actinomyces</taxon>
    </lineage>
</organism>
<reference evidence="2 3" key="1">
    <citation type="submission" date="2018-06" db="EMBL/GenBank/DDBJ databases">
        <authorList>
            <consortium name="Pathogen Informatics"/>
            <person name="Doyle S."/>
        </authorList>
    </citation>
    <scope>NUCLEOTIDE SEQUENCE [LARGE SCALE GENOMIC DNA]</scope>
    <source>
        <strain evidence="2 3">NCTC11535</strain>
    </source>
</reference>
<sequence>MTDSAKAPAPTIAELEARLARQRESLAFDLESLGSRLAPVSLKTQAREQVNSTLASLRDRAAALRDGGSADGVGEAAESLSGKLGKLRERAADLLETKGEDDIAAPGSPLANIRTRAAKVMRGDAGACCGGSACGCPGRKRATEALGKLCSRAKGLVSHQEEQPAVYGIYAEATEAASSTASPAGSAVEDLPTRLRHLLDDARDGDPTALAVATGVALCLTGVATVAVVRAVRR</sequence>